<dbReference type="Proteomes" id="UP000017243">
    <property type="component" value="Unassembled WGS sequence"/>
</dbReference>
<evidence type="ECO:0000313" key="1">
    <source>
        <dbReference type="EMBL" id="CDI41510.1"/>
    </source>
</evidence>
<dbReference type="EMBL" id="CBUH010000024">
    <property type="protein sequence ID" value="CDI41510.1"/>
    <property type="molecule type" value="Genomic_DNA"/>
</dbReference>
<reference evidence="1 2" key="1">
    <citation type="submission" date="2013-09" db="EMBL/GenBank/DDBJ databases">
        <title>Draft Genome Sequence of five Lactobacillus helveticus strains CIRM-BIA 101T, 103, 104, 951 and 953 isolated from milk product.</title>
        <authorList>
            <person name="Valence F."/>
            <person name="Chuat V."/>
            <person name="Ma L."/>
            <person name="Creno S."/>
            <person name="Falentin H."/>
            <person name="Lortal S."/>
            <person name="Bizet C."/>
            <person name="Clermont D."/>
            <person name="Loux V."/>
            <person name="Bouchier C."/>
            <person name="Cousin S."/>
        </authorList>
    </citation>
    <scope>NUCLEOTIDE SEQUENCE [LARGE SCALE GENOMIC DNA]</scope>
    <source>
        <strain evidence="1 2">CIRM-BIA 953</strain>
    </source>
</reference>
<sequence>MKTDDLRVPQAIEIAREQGMDLRFVEEKSESPINHPNTAILDMSDDHKKIRLAGCSIGGGAIEIRQIIWRRNHSFRNFTNYPIY</sequence>
<dbReference type="InterPro" id="IPR029009">
    <property type="entry name" value="ASB_dom_sf"/>
</dbReference>
<gene>
    <name evidence="1" type="ORF">LHCIRMBIA953_01865</name>
</gene>
<comment type="caution">
    <text evidence="1">The sequence shown here is derived from an EMBL/GenBank/DDBJ whole genome shotgun (WGS) entry which is preliminary data.</text>
</comment>
<organism evidence="1 2">
    <name type="scientific">Lactobacillus helveticus CIRM-BIA 953</name>
    <dbReference type="NCBI Taxonomy" id="1226335"/>
    <lineage>
        <taxon>Bacteria</taxon>
        <taxon>Bacillati</taxon>
        <taxon>Bacillota</taxon>
        <taxon>Bacilli</taxon>
        <taxon>Lactobacillales</taxon>
        <taxon>Lactobacillaceae</taxon>
        <taxon>Lactobacillus</taxon>
    </lineage>
</organism>
<dbReference type="AlphaFoldDB" id="U4QLL8"/>
<accession>U4QLL8</accession>
<name>U4QLL8_LACHE</name>
<dbReference type="SUPFAM" id="SSF143548">
    <property type="entry name" value="Serine metabolism enzymes domain"/>
    <property type="match status" value="1"/>
</dbReference>
<proteinExistence type="predicted"/>
<protein>
    <submittedName>
        <fullName evidence="1">L-serine dehydratase, beta subunit</fullName>
    </submittedName>
</protein>
<evidence type="ECO:0000313" key="2">
    <source>
        <dbReference type="Proteomes" id="UP000017243"/>
    </source>
</evidence>